<comment type="caution">
    <text evidence="1">The sequence shown here is derived from an EMBL/GenBank/DDBJ whole genome shotgun (WGS) entry which is preliminary data.</text>
</comment>
<dbReference type="Proteomes" id="UP001054902">
    <property type="component" value="Unassembled WGS sequence"/>
</dbReference>
<reference evidence="1 2" key="1">
    <citation type="journal article" date="2021" name="Sci. Rep.">
        <title>The genome of the diatom Chaetoceros tenuissimus carries an ancient integrated fragment of an extant virus.</title>
        <authorList>
            <person name="Hongo Y."/>
            <person name="Kimura K."/>
            <person name="Takaki Y."/>
            <person name="Yoshida Y."/>
            <person name="Baba S."/>
            <person name="Kobayashi G."/>
            <person name="Nagasaki K."/>
            <person name="Hano T."/>
            <person name="Tomaru Y."/>
        </authorList>
    </citation>
    <scope>NUCLEOTIDE SEQUENCE [LARGE SCALE GENOMIC DNA]</scope>
    <source>
        <strain evidence="1 2">NIES-3715</strain>
    </source>
</reference>
<proteinExistence type="predicted"/>
<evidence type="ECO:0000313" key="1">
    <source>
        <dbReference type="EMBL" id="GFH55224.1"/>
    </source>
</evidence>
<dbReference type="EMBL" id="BLLK01000047">
    <property type="protein sequence ID" value="GFH55224.1"/>
    <property type="molecule type" value="Genomic_DNA"/>
</dbReference>
<name>A0AAD3D071_9STRA</name>
<accession>A0AAD3D071</accession>
<gene>
    <name evidence="1" type="ORF">CTEN210_11699</name>
</gene>
<evidence type="ECO:0000313" key="2">
    <source>
        <dbReference type="Proteomes" id="UP001054902"/>
    </source>
</evidence>
<dbReference type="AlphaFoldDB" id="A0AAD3D071"/>
<protein>
    <submittedName>
        <fullName evidence="1">Uncharacterized protein</fullName>
    </submittedName>
</protein>
<keyword evidence="2" id="KW-1185">Reference proteome</keyword>
<organism evidence="1 2">
    <name type="scientific">Chaetoceros tenuissimus</name>
    <dbReference type="NCBI Taxonomy" id="426638"/>
    <lineage>
        <taxon>Eukaryota</taxon>
        <taxon>Sar</taxon>
        <taxon>Stramenopiles</taxon>
        <taxon>Ochrophyta</taxon>
        <taxon>Bacillariophyta</taxon>
        <taxon>Coscinodiscophyceae</taxon>
        <taxon>Chaetocerotophycidae</taxon>
        <taxon>Chaetocerotales</taxon>
        <taxon>Chaetocerotaceae</taxon>
        <taxon>Chaetoceros</taxon>
    </lineage>
</organism>
<sequence>MKILCCFDKRQQQVQKKKLQTSAEEDVTVYPENLNTFGTIENIYEKYHITRLGKEQEVHTKHVDVPSPFKTNIVIQDELEPSRYIRIDFSGIHDSYYIGINEIHFKDPQGNHIPYENIMVDGQEVDNEKVKPAFPPHGWWCVVDGVHSLVFDFGEVTHVKEIYFWCANAASTPKEMKITDGHFLPDYTGYKYDAELYFQLAGDVQDPTEMIFQGGLTCDEVIESLNSDPPENQFKSFLSLDGKSQFVFYQRGIPLMRLNIEP</sequence>